<evidence type="ECO:0000313" key="1">
    <source>
        <dbReference type="EMBL" id="KAB7507106.1"/>
    </source>
</evidence>
<protein>
    <submittedName>
        <fullName evidence="1">Uncharacterized protein</fullName>
    </submittedName>
</protein>
<evidence type="ECO:0000313" key="2">
    <source>
        <dbReference type="Proteomes" id="UP000326759"/>
    </source>
</evidence>
<gene>
    <name evidence="1" type="ORF">Anas_10271</name>
</gene>
<reference evidence="1 2" key="1">
    <citation type="journal article" date="2019" name="PLoS Biol.">
        <title>Sex chromosomes control vertical transmission of feminizing Wolbachia symbionts in an isopod.</title>
        <authorList>
            <person name="Becking T."/>
            <person name="Chebbi M.A."/>
            <person name="Giraud I."/>
            <person name="Moumen B."/>
            <person name="Laverre T."/>
            <person name="Caubet Y."/>
            <person name="Peccoud J."/>
            <person name="Gilbert C."/>
            <person name="Cordaux R."/>
        </authorList>
    </citation>
    <scope>NUCLEOTIDE SEQUENCE [LARGE SCALE GENOMIC DNA]</scope>
    <source>
        <strain evidence="1">ANa2</strain>
        <tissue evidence="1">Whole body excluding digestive tract and cuticle</tissue>
    </source>
</reference>
<name>A0A5N5TLS6_9CRUS</name>
<accession>A0A5N5TLS6</accession>
<keyword evidence="2" id="KW-1185">Reference proteome</keyword>
<sequence length="111" mass="13165">MDMKCKEEVKAQLFESTEEDNKESNICLEQLSTLEEIEERNCFGSIDVKNEIEVKEEPFDVKEEEIDVKEESCDVKEEEIDVKEEPFDFERKDTTNDELFDIICIMDQNQQ</sequence>
<dbReference type="EMBL" id="SEYY01000498">
    <property type="protein sequence ID" value="KAB7507106.1"/>
    <property type="molecule type" value="Genomic_DNA"/>
</dbReference>
<comment type="caution">
    <text evidence="1">The sequence shown here is derived from an EMBL/GenBank/DDBJ whole genome shotgun (WGS) entry which is preliminary data.</text>
</comment>
<proteinExistence type="predicted"/>
<organism evidence="1 2">
    <name type="scientific">Armadillidium nasatum</name>
    <dbReference type="NCBI Taxonomy" id="96803"/>
    <lineage>
        <taxon>Eukaryota</taxon>
        <taxon>Metazoa</taxon>
        <taxon>Ecdysozoa</taxon>
        <taxon>Arthropoda</taxon>
        <taxon>Crustacea</taxon>
        <taxon>Multicrustacea</taxon>
        <taxon>Malacostraca</taxon>
        <taxon>Eumalacostraca</taxon>
        <taxon>Peracarida</taxon>
        <taxon>Isopoda</taxon>
        <taxon>Oniscidea</taxon>
        <taxon>Crinocheta</taxon>
        <taxon>Armadillidiidae</taxon>
        <taxon>Armadillidium</taxon>
    </lineage>
</organism>
<dbReference type="OrthoDB" id="10391790at2759"/>
<dbReference type="AlphaFoldDB" id="A0A5N5TLS6"/>
<dbReference type="Proteomes" id="UP000326759">
    <property type="component" value="Unassembled WGS sequence"/>
</dbReference>